<dbReference type="EMBL" id="MU571157">
    <property type="protein sequence ID" value="KAI5610665.1"/>
    <property type="molecule type" value="Genomic_DNA"/>
</dbReference>
<comment type="caution">
    <text evidence="5">Lacks conserved residue(s) required for the propagation of feature annotation.</text>
</comment>
<dbReference type="InterPro" id="IPR001609">
    <property type="entry name" value="Myosin_head_motor_dom-like"/>
</dbReference>
<keyword evidence="1" id="KW-0547">Nucleotide-binding</keyword>
<dbReference type="GO" id="GO:0016459">
    <property type="term" value="C:myosin complex"/>
    <property type="evidence" value="ECO:0007669"/>
    <property type="project" value="UniProtKB-KW"/>
</dbReference>
<evidence type="ECO:0000256" key="3">
    <source>
        <dbReference type="ARBA" id="ARBA00023123"/>
    </source>
</evidence>
<evidence type="ECO:0000256" key="1">
    <source>
        <dbReference type="ARBA" id="ARBA00022741"/>
    </source>
</evidence>
<evidence type="ECO:0000313" key="8">
    <source>
        <dbReference type="Proteomes" id="UP001205998"/>
    </source>
</evidence>
<feature type="domain" description="Myosin motor" evidence="6">
    <location>
        <begin position="1"/>
        <end position="39"/>
    </location>
</feature>
<name>A0AAD5A795_SILAS</name>
<comment type="caution">
    <text evidence="7">The sequence shown here is derived from an EMBL/GenBank/DDBJ whole genome shotgun (WGS) entry which is preliminary data.</text>
</comment>
<dbReference type="AlphaFoldDB" id="A0AAD5A795"/>
<keyword evidence="4" id="KW-0505">Motor protein</keyword>
<dbReference type="GO" id="GO:0003779">
    <property type="term" value="F:actin binding"/>
    <property type="evidence" value="ECO:0007669"/>
    <property type="project" value="UniProtKB-KW"/>
</dbReference>
<evidence type="ECO:0000313" key="7">
    <source>
        <dbReference type="EMBL" id="KAI5610665.1"/>
    </source>
</evidence>
<organism evidence="7 8">
    <name type="scientific">Silurus asotus</name>
    <name type="common">Amur catfish</name>
    <name type="synonym">Parasilurus asotus</name>
    <dbReference type="NCBI Taxonomy" id="30991"/>
    <lineage>
        <taxon>Eukaryota</taxon>
        <taxon>Metazoa</taxon>
        <taxon>Chordata</taxon>
        <taxon>Craniata</taxon>
        <taxon>Vertebrata</taxon>
        <taxon>Euteleostomi</taxon>
        <taxon>Actinopterygii</taxon>
        <taxon>Neopterygii</taxon>
        <taxon>Teleostei</taxon>
        <taxon>Ostariophysi</taxon>
        <taxon>Siluriformes</taxon>
        <taxon>Siluridae</taxon>
        <taxon>Silurus</taxon>
    </lineage>
</organism>
<dbReference type="PROSITE" id="PS51456">
    <property type="entry name" value="MYOSIN_MOTOR"/>
    <property type="match status" value="1"/>
</dbReference>
<dbReference type="Pfam" id="PF00063">
    <property type="entry name" value="Myosin_head"/>
    <property type="match status" value="1"/>
</dbReference>
<feature type="non-terminal residue" evidence="7">
    <location>
        <position position="1"/>
    </location>
</feature>
<evidence type="ECO:0000256" key="5">
    <source>
        <dbReference type="PROSITE-ProRule" id="PRU00782"/>
    </source>
</evidence>
<comment type="similarity">
    <text evidence="5">Belongs to the TRAFAC class myosin-kinesin ATPase superfamily. Myosin family.</text>
</comment>
<keyword evidence="8" id="KW-1185">Reference proteome</keyword>
<dbReference type="Proteomes" id="UP001205998">
    <property type="component" value="Unassembled WGS sequence"/>
</dbReference>
<evidence type="ECO:0000256" key="2">
    <source>
        <dbReference type="ARBA" id="ARBA00022840"/>
    </source>
</evidence>
<dbReference type="InterPro" id="IPR036961">
    <property type="entry name" value="Kinesin_motor_dom_sf"/>
</dbReference>
<dbReference type="GO" id="GO:0005524">
    <property type="term" value="F:ATP binding"/>
    <property type="evidence" value="ECO:0007669"/>
    <property type="project" value="UniProtKB-KW"/>
</dbReference>
<sequence>TYIGSVVISMNPYKSLPIYTADKVEEYRNRNFYELSPHM</sequence>
<keyword evidence="3 5" id="KW-0518">Myosin</keyword>
<dbReference type="InterPro" id="IPR027417">
    <property type="entry name" value="P-loop_NTPase"/>
</dbReference>
<dbReference type="GO" id="GO:0003774">
    <property type="term" value="F:cytoskeletal motor activity"/>
    <property type="evidence" value="ECO:0007669"/>
    <property type="project" value="InterPro"/>
</dbReference>
<accession>A0AAD5A795</accession>
<dbReference type="GO" id="GO:0048731">
    <property type="term" value="P:system development"/>
    <property type="evidence" value="ECO:0007669"/>
    <property type="project" value="UniProtKB-ARBA"/>
</dbReference>
<gene>
    <name evidence="7" type="ORF">C0J50_11986</name>
</gene>
<reference evidence="7" key="1">
    <citation type="submission" date="2018-07" db="EMBL/GenBank/DDBJ databases">
        <title>Comparative genomics of catfishes provides insights into carnivory and benthic adaptation.</title>
        <authorList>
            <person name="Zhang Y."/>
            <person name="Wang D."/>
            <person name="Peng Z."/>
            <person name="Zheng S."/>
            <person name="Shao F."/>
            <person name="Tao W."/>
        </authorList>
    </citation>
    <scope>NUCLEOTIDE SEQUENCE</scope>
    <source>
        <strain evidence="7">Chongqing</strain>
    </source>
</reference>
<protein>
    <submittedName>
        <fullName evidence="7">Unconventional myosin-Ib isoform X1</fullName>
    </submittedName>
</protein>
<dbReference type="SUPFAM" id="SSF52540">
    <property type="entry name" value="P-loop containing nucleoside triphosphate hydrolases"/>
    <property type="match status" value="1"/>
</dbReference>
<evidence type="ECO:0000259" key="6">
    <source>
        <dbReference type="PROSITE" id="PS51456"/>
    </source>
</evidence>
<keyword evidence="5" id="KW-0009">Actin-binding</keyword>
<dbReference type="Gene3D" id="3.40.850.10">
    <property type="entry name" value="Kinesin motor domain"/>
    <property type="match status" value="1"/>
</dbReference>
<proteinExistence type="inferred from homology"/>
<keyword evidence="2" id="KW-0067">ATP-binding</keyword>
<evidence type="ECO:0000256" key="4">
    <source>
        <dbReference type="ARBA" id="ARBA00023175"/>
    </source>
</evidence>